<evidence type="ECO:0000313" key="3">
    <source>
        <dbReference type="Proteomes" id="UP000499080"/>
    </source>
</evidence>
<dbReference type="EMBL" id="BGPR01111522">
    <property type="protein sequence ID" value="GBM92303.1"/>
    <property type="molecule type" value="Genomic_DNA"/>
</dbReference>
<reference evidence="2 3" key="1">
    <citation type="journal article" date="2019" name="Sci. Rep.">
        <title>Orb-weaving spider Araneus ventricosus genome elucidates the spidroin gene catalogue.</title>
        <authorList>
            <person name="Kono N."/>
            <person name="Nakamura H."/>
            <person name="Ohtoshi R."/>
            <person name="Moran D.A.P."/>
            <person name="Shinohara A."/>
            <person name="Yoshida Y."/>
            <person name="Fujiwara M."/>
            <person name="Mori M."/>
            <person name="Tomita M."/>
            <person name="Arakawa K."/>
        </authorList>
    </citation>
    <scope>NUCLEOTIDE SEQUENCE [LARGE SCALE GENOMIC DNA]</scope>
</reference>
<comment type="caution">
    <text evidence="2">The sequence shown here is derived from an EMBL/GenBank/DDBJ whole genome shotgun (WGS) entry which is preliminary data.</text>
</comment>
<dbReference type="Proteomes" id="UP000499080">
    <property type="component" value="Unassembled WGS sequence"/>
</dbReference>
<evidence type="ECO:0000313" key="2">
    <source>
        <dbReference type="EMBL" id="GBM92303.1"/>
    </source>
</evidence>
<organism evidence="2 3">
    <name type="scientific">Araneus ventricosus</name>
    <name type="common">Orbweaver spider</name>
    <name type="synonym">Epeira ventricosa</name>
    <dbReference type="NCBI Taxonomy" id="182803"/>
    <lineage>
        <taxon>Eukaryota</taxon>
        <taxon>Metazoa</taxon>
        <taxon>Ecdysozoa</taxon>
        <taxon>Arthropoda</taxon>
        <taxon>Chelicerata</taxon>
        <taxon>Arachnida</taxon>
        <taxon>Araneae</taxon>
        <taxon>Araneomorphae</taxon>
        <taxon>Entelegynae</taxon>
        <taxon>Araneoidea</taxon>
        <taxon>Araneidae</taxon>
        <taxon>Araneus</taxon>
    </lineage>
</organism>
<gene>
    <name evidence="2" type="ORF">AVEN_73023_1</name>
</gene>
<protein>
    <submittedName>
        <fullName evidence="2">Uncharacterized protein</fullName>
    </submittedName>
</protein>
<dbReference type="AlphaFoldDB" id="A0A4Y2JPJ7"/>
<keyword evidence="3" id="KW-1185">Reference proteome</keyword>
<name>A0A4Y2JPJ7_ARAVE</name>
<sequence>MQDPIQGIRKIIGVSQQIIFMLPSEFRFACPEALIERQMDDNVLAANSITNVIRSDSKNQQGNGCFITNNIEQNLIPSSEFRFSSPEILIEGKLIDNELVADSINNNARPKSRNPQDNGCFTTENLESTPLISFISRRKKPKSNDNSFQTSFTSTSKIIWI</sequence>
<feature type="region of interest" description="Disordered" evidence="1">
    <location>
        <begin position="105"/>
        <end position="124"/>
    </location>
</feature>
<accession>A0A4Y2JPJ7</accession>
<proteinExistence type="predicted"/>
<evidence type="ECO:0000256" key="1">
    <source>
        <dbReference type="SAM" id="MobiDB-lite"/>
    </source>
</evidence>